<dbReference type="PANTHER" id="PTHR41317">
    <property type="entry name" value="PD-(D_E)XK NUCLEASE FAMILY TRANSPOSASE"/>
    <property type="match status" value="1"/>
</dbReference>
<protein>
    <submittedName>
        <fullName evidence="1">Rpn family recombination-promoting nuclease/putative transposase</fullName>
    </submittedName>
</protein>
<dbReference type="EMBL" id="JAPDIA010000007">
    <property type="protein sequence ID" value="MDG0811474.1"/>
    <property type="molecule type" value="Genomic_DNA"/>
</dbReference>
<dbReference type="Pfam" id="PF12784">
    <property type="entry name" value="PDDEXK_2"/>
    <property type="match status" value="1"/>
</dbReference>
<accession>A0A9X4KUS5</accession>
<sequence length="167" mass="19822">MDYSFLPLEHFHHSFQLYADNARQYRLTDLIALHFIECPKFRAGPYRPDDPLHRWLRFLDERTTADQLEELIEMDPTIRHAEERLAHLSEDDMTRMLYEAREKAQRDRISFLKDAWEEGRETGWESGQESAKAEIALHMLQEGMDLRTIARLTGLSPQRVRQLAEPK</sequence>
<dbReference type="InterPro" id="IPR010106">
    <property type="entry name" value="RpnA"/>
</dbReference>
<evidence type="ECO:0000313" key="1">
    <source>
        <dbReference type="EMBL" id="MDG0811474.1"/>
    </source>
</evidence>
<evidence type="ECO:0000313" key="2">
    <source>
        <dbReference type="Proteomes" id="UP001153404"/>
    </source>
</evidence>
<reference evidence="1" key="1">
    <citation type="submission" date="2022-10" db="EMBL/GenBank/DDBJ databases">
        <title>Comparative genomic analysis of Cohnella hashimotonis sp. nov., isolated from the International Space Station.</title>
        <authorList>
            <person name="Simpson A."/>
            <person name="Venkateswaran K."/>
        </authorList>
    </citation>
    <scope>NUCLEOTIDE SEQUENCE</scope>
    <source>
        <strain evidence="1">DSM 28161</strain>
    </source>
</reference>
<dbReference type="AlphaFoldDB" id="A0A9X4KUS5"/>
<keyword evidence="2" id="KW-1185">Reference proteome</keyword>
<dbReference type="NCBIfam" id="TIGR01784">
    <property type="entry name" value="T_den_put_tspse"/>
    <property type="match status" value="1"/>
</dbReference>
<dbReference type="RefSeq" id="WP_277534105.1">
    <property type="nucleotide sequence ID" value="NZ_JAPDIA010000007.1"/>
</dbReference>
<dbReference type="Proteomes" id="UP001153404">
    <property type="component" value="Unassembled WGS sequence"/>
</dbReference>
<dbReference type="PANTHER" id="PTHR41317:SF1">
    <property type="entry name" value="PD-(D_E)XK NUCLEASE FAMILY TRANSPOSASE"/>
    <property type="match status" value="1"/>
</dbReference>
<gene>
    <name evidence="1" type="ORF">OMP40_20440</name>
</gene>
<name>A0A9X4KUS5_9BACL</name>
<proteinExistence type="predicted"/>
<comment type="caution">
    <text evidence="1">The sequence shown here is derived from an EMBL/GenBank/DDBJ whole genome shotgun (WGS) entry which is preliminary data.</text>
</comment>
<organism evidence="1 2">
    <name type="scientific">Cohnella rhizosphaerae</name>
    <dbReference type="NCBI Taxonomy" id="1457232"/>
    <lineage>
        <taxon>Bacteria</taxon>
        <taxon>Bacillati</taxon>
        <taxon>Bacillota</taxon>
        <taxon>Bacilli</taxon>
        <taxon>Bacillales</taxon>
        <taxon>Paenibacillaceae</taxon>
        <taxon>Cohnella</taxon>
    </lineage>
</organism>